<accession>A0A6P8R0D3</accession>
<dbReference type="Pfam" id="PF15273">
    <property type="entry name" value="NHS"/>
    <property type="match status" value="1"/>
</dbReference>
<name>A0A6P8R0D3_GEOSA</name>
<feature type="region of interest" description="Disordered" evidence="1">
    <location>
        <begin position="699"/>
        <end position="748"/>
    </location>
</feature>
<feature type="compositionally biased region" description="Basic and acidic residues" evidence="1">
    <location>
        <begin position="1454"/>
        <end position="1464"/>
    </location>
</feature>
<reference evidence="3" key="1">
    <citation type="submission" date="2025-08" db="UniProtKB">
        <authorList>
            <consortium name="RefSeq"/>
        </authorList>
    </citation>
    <scope>IDENTIFICATION</scope>
</reference>
<feature type="compositionally biased region" description="Low complexity" evidence="1">
    <location>
        <begin position="912"/>
        <end position="922"/>
    </location>
</feature>
<feature type="compositionally biased region" description="Basic and acidic residues" evidence="1">
    <location>
        <begin position="931"/>
        <end position="944"/>
    </location>
</feature>
<dbReference type="RefSeq" id="XP_033792161.1">
    <property type="nucleotide sequence ID" value="XM_033936270.1"/>
</dbReference>
<feature type="compositionally biased region" description="Low complexity" evidence="1">
    <location>
        <begin position="945"/>
        <end position="967"/>
    </location>
</feature>
<sequence length="1686" mass="183896">MPFPKYTVERRGPRLLAPEAGGSLGGQSVRALLLLLGQLSELSRHAAELFAELQEEATVVGRRGARVERRLGALRAACARLDHRRVKTPVSNLDEEKKWTVHYTAPWHQQENVFLPSSRPPCVEDLHRQAKLNLKTVLRECDKLRRDGCRSSQYYSQGPTFSTSSSMVSTSYQEDEDGKKGKSTVSSPEEEKLIGIKRPKTPVPDDLSDIHTQTNWTRSLPLPTPEEKMRQQAQAIQTDVVPINVTGETFDRQASIRRSLIYTDTLVRRPKKVKRRKTITGIPDNIQKELAGTSPRNFQGRSMYIPDHYATLGKLETCCHSPQRSETKDSSCQTDEIKIVPPSMRRIRAQKGHGIASQMSNSSGNMSTLSDPTGLESSSQLNGDVHFHSLPRHGPRVSLLSLEQKQSIAYRDDVINTLPHHISKLQVDESVVHLRNTPRMGALARPKSQEVRSCHGEMASHPACMVSPHAAYSTSIIPNATLSSSSEVIVIHTSQSTGQLNNKVSCSSSRTGVVSGKYISGGNYLHASSAVNVKEDQNSTSGHWSESDSTRHSQSSDLAPPNGMMQPSPCDSAVSLSTPGSGDSEQHHFIYNYKNSSSCENYFLDSDGRNGSKYSRSSTLSQKPHCLSPGCSSPGSNMSSSSLGRAVSLKADSSSLYSLDHEGYYTSMHLDSGLKSGNQCSSNGFGNPRHSVINIFDKQSQDSRSTYSDKSLTRSISLKKSKKPPLPPSRTDSLRRPSKNKAQSGSQVLNETLIATLEHSLQMNFKCKSSSSPSQSPCSDCEEPWAVRSRSQSSVSVSGSSGISASAPNMYSICAVTPSQSDTSSVRSEYTDPWGYYVDCTGIQNDQPKSPGVHPSNATIAHSDYPISHLNHGSRISAPQVPVQLIKPKNSSPEKSCRVTSPSSGYSSQSNTPTTLTPVPVLGKTMTLGNEKLKQKPKVPERRSSLLSSMSNSSSSTSLSSNTSDSNQQNVKKSISVLSSPPASPVVPKAMLPSYPLMDTMDLFPRTLSPCFPPPPPEVILHSSLQTRTPWFSNTQAATSVSDRCPSPSLLPLMPPPLPFGLPPPAPPLNSKSVIERTRHHPNFPEKFNKENSIHSSGKQILNKPETLQPKMPVVTTHALQMVQLRSVKKAAKPEIEQPVNLVYKSQETTKPVVPEKILGPTPFPAHGMSSDQGEMKTQTTAAKYIHQISPNNFHSNDQSTPAEIVSTGTLLGRHAEAVLSKTSMREVPVIAMESEKSQVTPTSPPPLEELGFPANTRSPSSTPSKKPPPISKKPKLFLMVPPPQLDLAVVKTTQVNDISEQSLPSATERDALPVRYEEALEHLMASRSSEETDLGSLASSTGSVRCFSSGDMLDFELSGAVPAVPSAQETHMWEEEEQTSLDEDCASDATSDSSANTSRNLCQDDSAEVFDSEEGITSSLCREESEEAMTPTRPRTTEDLFAVIHRSKRKVLGRKDSEDDHTRNHSPSPPVTPTGGVPSLSPLKQTGSIQRSMRKTSTSSDNFKALLLKKGSRSDSSSRMSAAEMLRSTDPRFQRGRSESSPELPESPPNSSPSRSKRAQEEWARSEGLMPRSLSFSSTRYGRSRTPPSAASSKYNMRNRIQSSPMTVICEGEGETAEAAGSSVQQTVRYRGPEQLERFHSGNTNTNDELEEAENDTAPHQKDSTAPLVKGHLSEIYTDPSVKES</sequence>
<dbReference type="OrthoDB" id="8965057at2759"/>
<dbReference type="GeneID" id="117356696"/>
<feature type="region of interest" description="Disordered" evidence="1">
    <location>
        <begin position="887"/>
        <end position="986"/>
    </location>
</feature>
<feature type="compositionally biased region" description="Basic and acidic residues" evidence="1">
    <location>
        <begin position="1528"/>
        <end position="1541"/>
    </location>
</feature>
<feature type="compositionally biased region" description="Low complexity" evidence="1">
    <location>
        <begin position="160"/>
        <end position="171"/>
    </location>
</feature>
<feature type="region of interest" description="Disordered" evidence="1">
    <location>
        <begin position="1235"/>
        <end position="1275"/>
    </location>
</feature>
<proteinExistence type="predicted"/>
<dbReference type="CTD" id="57224"/>
<dbReference type="Proteomes" id="UP000515159">
    <property type="component" value="Chromosome 3"/>
</dbReference>
<organism evidence="2 3">
    <name type="scientific">Geotrypetes seraphini</name>
    <name type="common">Gaboon caecilian</name>
    <name type="synonym">Caecilia seraphini</name>
    <dbReference type="NCBI Taxonomy" id="260995"/>
    <lineage>
        <taxon>Eukaryota</taxon>
        <taxon>Metazoa</taxon>
        <taxon>Chordata</taxon>
        <taxon>Craniata</taxon>
        <taxon>Vertebrata</taxon>
        <taxon>Euteleostomi</taxon>
        <taxon>Amphibia</taxon>
        <taxon>Gymnophiona</taxon>
        <taxon>Geotrypetes</taxon>
    </lineage>
</organism>
<dbReference type="PANTHER" id="PTHR23039:SF3">
    <property type="entry name" value="NHS-LIKE PROTEIN 1"/>
    <property type="match status" value="1"/>
</dbReference>
<feature type="region of interest" description="Disordered" evidence="1">
    <location>
        <begin position="533"/>
        <end position="581"/>
    </location>
</feature>
<dbReference type="InParanoid" id="A0A6P8R0D3"/>
<feature type="region of interest" description="Disordered" evidence="1">
    <location>
        <begin position="846"/>
        <end position="865"/>
    </location>
</feature>
<feature type="region of interest" description="Disordered" evidence="1">
    <location>
        <begin position="610"/>
        <end position="642"/>
    </location>
</feature>
<feature type="region of interest" description="Disordered" evidence="1">
    <location>
        <begin position="1634"/>
        <end position="1686"/>
    </location>
</feature>
<feature type="compositionally biased region" description="Polar residues" evidence="1">
    <location>
        <begin position="1575"/>
        <end position="1601"/>
    </location>
</feature>
<dbReference type="Gene3D" id="1.20.5.340">
    <property type="match status" value="1"/>
</dbReference>
<dbReference type="KEGG" id="gsh:117356696"/>
<feature type="compositionally biased region" description="Low complexity" evidence="1">
    <location>
        <begin position="1388"/>
        <end position="1399"/>
    </location>
</feature>
<feature type="compositionally biased region" description="Acidic residues" evidence="1">
    <location>
        <begin position="1406"/>
        <end position="1415"/>
    </location>
</feature>
<feature type="region of interest" description="Disordered" evidence="1">
    <location>
        <begin position="355"/>
        <end position="378"/>
    </location>
</feature>
<evidence type="ECO:0000313" key="3">
    <source>
        <dbReference type="RefSeq" id="XP_033792161.1"/>
    </source>
</evidence>
<dbReference type="FunCoup" id="A0A6P8R0D3">
    <property type="interactions" value="383"/>
</dbReference>
<feature type="compositionally biased region" description="Polar residues" evidence="1">
    <location>
        <begin position="357"/>
        <end position="378"/>
    </location>
</feature>
<feature type="region of interest" description="Disordered" evidence="1">
    <location>
        <begin position="1367"/>
        <end position="1601"/>
    </location>
</feature>
<dbReference type="PANTHER" id="PTHR23039">
    <property type="entry name" value="NANCE-HORAN SYNDROME PROTEIN"/>
    <property type="match status" value="1"/>
</dbReference>
<gene>
    <name evidence="3" type="primary">NHSL1</name>
</gene>
<keyword evidence="2" id="KW-1185">Reference proteome</keyword>
<feature type="compositionally biased region" description="Polar residues" evidence="1">
    <location>
        <begin position="612"/>
        <end position="622"/>
    </location>
</feature>
<evidence type="ECO:0000313" key="2">
    <source>
        <dbReference type="Proteomes" id="UP000515159"/>
    </source>
</evidence>
<protein>
    <submittedName>
        <fullName evidence="3">NHS-like protein 1 isoform X1</fullName>
    </submittedName>
</protein>
<dbReference type="InterPro" id="IPR024845">
    <property type="entry name" value="NHS-like"/>
</dbReference>
<feature type="compositionally biased region" description="Polar residues" evidence="1">
    <location>
        <begin position="1483"/>
        <end position="1503"/>
    </location>
</feature>
<feature type="region of interest" description="Disordered" evidence="1">
    <location>
        <begin position="152"/>
        <end position="210"/>
    </location>
</feature>
<feature type="compositionally biased region" description="Low complexity" evidence="1">
    <location>
        <begin position="628"/>
        <end position="642"/>
    </location>
</feature>
<feature type="compositionally biased region" description="Polar residues" evidence="1">
    <location>
        <begin position="889"/>
        <end position="911"/>
    </location>
</feature>
<feature type="compositionally biased region" description="Polar residues" evidence="1">
    <location>
        <begin position="702"/>
        <end position="714"/>
    </location>
</feature>
<feature type="compositionally biased region" description="Acidic residues" evidence="1">
    <location>
        <begin position="1375"/>
        <end position="1387"/>
    </location>
</feature>
<evidence type="ECO:0000256" key="1">
    <source>
        <dbReference type="SAM" id="MobiDB-lite"/>
    </source>
</evidence>
<dbReference type="GO" id="GO:0030154">
    <property type="term" value="P:cell differentiation"/>
    <property type="evidence" value="ECO:0007669"/>
    <property type="project" value="TreeGrafter"/>
</dbReference>